<dbReference type="AlphaFoldDB" id="A0A6N4SU16"/>
<keyword evidence="15" id="KW-1185">Reference proteome</keyword>
<keyword evidence="9" id="KW-0406">Ion transport</keyword>
<keyword evidence="3" id="KW-0633">Potassium transport</keyword>
<accession>A0A6N4SU16</accession>
<feature type="transmembrane region" description="Helical" evidence="12">
    <location>
        <begin position="161"/>
        <end position="182"/>
    </location>
</feature>
<keyword evidence="4 12" id="KW-0812">Transmembrane</keyword>
<dbReference type="KEGG" id="chu:CHU_2640"/>
<evidence type="ECO:0000256" key="12">
    <source>
        <dbReference type="SAM" id="Phobius"/>
    </source>
</evidence>
<proteinExistence type="predicted"/>
<keyword evidence="5" id="KW-0631">Potassium channel</keyword>
<evidence type="ECO:0000256" key="8">
    <source>
        <dbReference type="ARBA" id="ARBA00022989"/>
    </source>
</evidence>
<dbReference type="GO" id="GO:0005249">
    <property type="term" value="F:voltage-gated potassium channel activity"/>
    <property type="evidence" value="ECO:0007669"/>
    <property type="project" value="InterPro"/>
</dbReference>
<dbReference type="Pfam" id="PF00520">
    <property type="entry name" value="Ion_trans"/>
    <property type="match status" value="1"/>
</dbReference>
<evidence type="ECO:0000256" key="10">
    <source>
        <dbReference type="ARBA" id="ARBA00023136"/>
    </source>
</evidence>
<dbReference type="Gene3D" id="1.10.287.70">
    <property type="match status" value="1"/>
</dbReference>
<keyword evidence="11 14" id="KW-0407">Ion channel</keyword>
<evidence type="ECO:0000256" key="6">
    <source>
        <dbReference type="ARBA" id="ARBA00022882"/>
    </source>
</evidence>
<evidence type="ECO:0000256" key="1">
    <source>
        <dbReference type="ARBA" id="ARBA00004141"/>
    </source>
</evidence>
<dbReference type="SUPFAM" id="SSF81324">
    <property type="entry name" value="Voltage-gated potassium channels"/>
    <property type="match status" value="1"/>
</dbReference>
<evidence type="ECO:0000256" key="4">
    <source>
        <dbReference type="ARBA" id="ARBA00022692"/>
    </source>
</evidence>
<dbReference type="PRINTS" id="PR00169">
    <property type="entry name" value="KCHANNEL"/>
</dbReference>
<feature type="transmembrane region" description="Helical" evidence="12">
    <location>
        <begin position="57"/>
        <end position="76"/>
    </location>
</feature>
<evidence type="ECO:0000256" key="7">
    <source>
        <dbReference type="ARBA" id="ARBA00022958"/>
    </source>
</evidence>
<feature type="transmembrane region" description="Helical" evidence="12">
    <location>
        <begin position="21"/>
        <end position="45"/>
    </location>
</feature>
<feature type="transmembrane region" description="Helical" evidence="12">
    <location>
        <begin position="97"/>
        <end position="115"/>
    </location>
</feature>
<dbReference type="Proteomes" id="UP000001822">
    <property type="component" value="Chromosome"/>
</dbReference>
<reference evidence="14 15" key="1">
    <citation type="journal article" date="2007" name="Appl. Environ. Microbiol.">
        <title>Genome sequence of the cellulolytic gliding bacterium Cytophaga hutchinsonii.</title>
        <authorList>
            <person name="Xie G."/>
            <person name="Bruce D.C."/>
            <person name="Challacombe J.F."/>
            <person name="Chertkov O."/>
            <person name="Detter J.C."/>
            <person name="Gilna P."/>
            <person name="Han C.S."/>
            <person name="Lucas S."/>
            <person name="Misra M."/>
            <person name="Myers G.L."/>
            <person name="Richardson P."/>
            <person name="Tapia R."/>
            <person name="Thayer N."/>
            <person name="Thompson L.S."/>
            <person name="Brettin T.S."/>
            <person name="Henrissat B."/>
            <person name="Wilson D.B."/>
            <person name="McBride M.J."/>
        </authorList>
    </citation>
    <scope>NUCLEOTIDE SEQUENCE [LARGE SCALE GENOMIC DNA]</scope>
    <source>
        <strain evidence="15">ATCC 33406 / DSM 1761 / CIP 103989 / NBRC 15051 / NCIMB 9469 / D465</strain>
    </source>
</reference>
<comment type="subcellular location">
    <subcellularLocation>
        <location evidence="1">Membrane</location>
        <topology evidence="1">Multi-pass membrane protein</topology>
    </subcellularLocation>
</comment>
<keyword evidence="7" id="KW-0630">Potassium</keyword>
<organism evidence="14 15">
    <name type="scientific">Cytophaga hutchinsonii (strain ATCC 33406 / DSM 1761 / CIP 103989 / NBRC 15051 / NCIMB 9469 / D465)</name>
    <dbReference type="NCBI Taxonomy" id="269798"/>
    <lineage>
        <taxon>Bacteria</taxon>
        <taxon>Pseudomonadati</taxon>
        <taxon>Bacteroidota</taxon>
        <taxon>Cytophagia</taxon>
        <taxon>Cytophagales</taxon>
        <taxon>Cytophagaceae</taxon>
        <taxon>Cytophaga</taxon>
    </lineage>
</organism>
<name>A0A6N4SU16_CYTH3</name>
<evidence type="ECO:0000313" key="15">
    <source>
        <dbReference type="Proteomes" id="UP000001822"/>
    </source>
</evidence>
<dbReference type="InterPro" id="IPR027359">
    <property type="entry name" value="Volt_channel_dom_sf"/>
</dbReference>
<evidence type="ECO:0000256" key="9">
    <source>
        <dbReference type="ARBA" id="ARBA00023065"/>
    </source>
</evidence>
<sequence length="277" mass="31738">MADIKKTVFSILEKDPKTSEFGWIAMIVNFSIVALVFSNIFAVIIQTEKSIATKYDTFFSLLETVSVVFFTIEYLLRVWISNLHKRFSHVVWGRFKYTLTPIAIVDLLAILPFYLNLLFPIDFRFITILRFFRLLRIFKLRRYSQALNTLWKVIVDKKEELVITFVTILGLLIVSASLMYYIERTSQPELFSSIPATMWWSVSTLTTVGYGDIVPITSFGKLLSACIAMLGIAMFALPAALLSSGFTEQIKKQRIKNTIHTCPHCQGKINGKDLFND</sequence>
<protein>
    <submittedName>
        <fullName evidence="14">Potassium channel protein</fullName>
    </submittedName>
</protein>
<dbReference type="Gene3D" id="1.20.120.350">
    <property type="entry name" value="Voltage-gated potassium channels. Chain C"/>
    <property type="match status" value="1"/>
</dbReference>
<gene>
    <name evidence="14" type="primary">kch</name>
    <name evidence="14" type="ordered locus">CHU_2640</name>
</gene>
<feature type="domain" description="Ion transport" evidence="13">
    <location>
        <begin position="27"/>
        <end position="253"/>
    </location>
</feature>
<dbReference type="GO" id="GO:0001508">
    <property type="term" value="P:action potential"/>
    <property type="evidence" value="ECO:0007669"/>
    <property type="project" value="TreeGrafter"/>
</dbReference>
<dbReference type="InterPro" id="IPR028325">
    <property type="entry name" value="VG_K_chnl"/>
</dbReference>
<dbReference type="PANTHER" id="PTHR11537">
    <property type="entry name" value="VOLTAGE-GATED POTASSIUM CHANNEL"/>
    <property type="match status" value="1"/>
</dbReference>
<evidence type="ECO:0000256" key="2">
    <source>
        <dbReference type="ARBA" id="ARBA00022448"/>
    </source>
</evidence>
<evidence type="ECO:0000313" key="14">
    <source>
        <dbReference type="EMBL" id="ABG59892.1"/>
    </source>
</evidence>
<evidence type="ECO:0000256" key="5">
    <source>
        <dbReference type="ARBA" id="ARBA00022826"/>
    </source>
</evidence>
<evidence type="ECO:0000256" key="11">
    <source>
        <dbReference type="ARBA" id="ARBA00023303"/>
    </source>
</evidence>
<dbReference type="RefSeq" id="WP_011586002.1">
    <property type="nucleotide sequence ID" value="NC_008255.1"/>
</dbReference>
<evidence type="ECO:0000259" key="13">
    <source>
        <dbReference type="Pfam" id="PF00520"/>
    </source>
</evidence>
<evidence type="ECO:0000256" key="3">
    <source>
        <dbReference type="ARBA" id="ARBA00022538"/>
    </source>
</evidence>
<keyword evidence="10 12" id="KW-0472">Membrane</keyword>
<dbReference type="PANTHER" id="PTHR11537:SF254">
    <property type="entry name" value="POTASSIUM VOLTAGE-GATED CHANNEL PROTEIN SHAB"/>
    <property type="match status" value="1"/>
</dbReference>
<keyword evidence="2" id="KW-0813">Transport</keyword>
<dbReference type="EMBL" id="CP000383">
    <property type="protein sequence ID" value="ABG59892.1"/>
    <property type="molecule type" value="Genomic_DNA"/>
</dbReference>
<dbReference type="InterPro" id="IPR005821">
    <property type="entry name" value="Ion_trans_dom"/>
</dbReference>
<feature type="transmembrane region" description="Helical" evidence="12">
    <location>
        <begin position="222"/>
        <end position="246"/>
    </location>
</feature>
<keyword evidence="8 12" id="KW-1133">Transmembrane helix</keyword>
<dbReference type="GO" id="GO:0008076">
    <property type="term" value="C:voltage-gated potassium channel complex"/>
    <property type="evidence" value="ECO:0007669"/>
    <property type="project" value="InterPro"/>
</dbReference>
<keyword evidence="6" id="KW-0851">Voltage-gated channel</keyword>
<dbReference type="OrthoDB" id="9799090at2"/>